<feature type="domain" description="Peptidase S49" evidence="5">
    <location>
        <begin position="92"/>
        <end position="240"/>
    </location>
</feature>
<dbReference type="GO" id="GO:0006508">
    <property type="term" value="P:proteolysis"/>
    <property type="evidence" value="ECO:0007669"/>
    <property type="project" value="UniProtKB-KW"/>
</dbReference>
<evidence type="ECO:0000256" key="3">
    <source>
        <dbReference type="ARBA" id="ARBA00022801"/>
    </source>
</evidence>
<keyword evidence="4" id="KW-0720">Serine protease</keyword>
<organism evidence="6 7">
    <name type="scientific">Thermodesulfovibrio aggregans</name>
    <dbReference type="NCBI Taxonomy" id="86166"/>
    <lineage>
        <taxon>Bacteria</taxon>
        <taxon>Pseudomonadati</taxon>
        <taxon>Nitrospirota</taxon>
        <taxon>Thermodesulfovibrionia</taxon>
        <taxon>Thermodesulfovibrionales</taxon>
        <taxon>Thermodesulfovibrionaceae</taxon>
        <taxon>Thermodesulfovibrio</taxon>
    </lineage>
</organism>
<evidence type="ECO:0000256" key="1">
    <source>
        <dbReference type="ARBA" id="ARBA00008683"/>
    </source>
</evidence>
<reference evidence="6 7" key="1">
    <citation type="submission" date="2018-01" db="EMBL/GenBank/DDBJ databases">
        <title>Metagenomic assembled genomes from two thermal pools in the Uzon Caldera, Kamchatka, Russia.</title>
        <authorList>
            <person name="Wilkins L."/>
            <person name="Ettinger C."/>
        </authorList>
    </citation>
    <scope>NUCLEOTIDE SEQUENCE [LARGE SCALE GENOMIC DNA]</scope>
    <source>
        <strain evidence="6">ZAV-04</strain>
    </source>
</reference>
<evidence type="ECO:0000256" key="4">
    <source>
        <dbReference type="ARBA" id="ARBA00022825"/>
    </source>
</evidence>
<evidence type="ECO:0000313" key="7">
    <source>
        <dbReference type="Proteomes" id="UP000242288"/>
    </source>
</evidence>
<evidence type="ECO:0000256" key="2">
    <source>
        <dbReference type="ARBA" id="ARBA00022670"/>
    </source>
</evidence>
<dbReference type="PANTHER" id="PTHR42987">
    <property type="entry name" value="PEPTIDASE S49"/>
    <property type="match status" value="1"/>
</dbReference>
<dbReference type="AlphaFoldDB" id="A0A2J6WHE2"/>
<name>A0A2J6WHE2_9BACT</name>
<proteinExistence type="inferred from homology"/>
<keyword evidence="2" id="KW-0645">Protease</keyword>
<evidence type="ECO:0000313" key="6">
    <source>
        <dbReference type="EMBL" id="PMP69785.1"/>
    </source>
</evidence>
<dbReference type="PANTHER" id="PTHR42987:SF7">
    <property type="entry name" value="SIGNAL PEPTIDE PEPTIDASE SPPA-RELATED"/>
    <property type="match status" value="1"/>
</dbReference>
<dbReference type="GO" id="GO:0008236">
    <property type="term" value="F:serine-type peptidase activity"/>
    <property type="evidence" value="ECO:0007669"/>
    <property type="project" value="UniProtKB-KW"/>
</dbReference>
<dbReference type="CDD" id="cd07023">
    <property type="entry name" value="S49_Sppa_N_C"/>
    <property type="match status" value="1"/>
</dbReference>
<evidence type="ECO:0000259" key="5">
    <source>
        <dbReference type="Pfam" id="PF01343"/>
    </source>
</evidence>
<dbReference type="EMBL" id="PNIO01000052">
    <property type="protein sequence ID" value="PMP69785.1"/>
    <property type="molecule type" value="Genomic_DNA"/>
</dbReference>
<dbReference type="NCBIfam" id="TIGR00706">
    <property type="entry name" value="SppA_dom"/>
    <property type="match status" value="1"/>
</dbReference>
<dbReference type="InterPro" id="IPR002142">
    <property type="entry name" value="Peptidase_S49"/>
</dbReference>
<keyword evidence="3" id="KW-0378">Hydrolase</keyword>
<dbReference type="Pfam" id="PF01343">
    <property type="entry name" value="Peptidase_S49"/>
    <property type="match status" value="1"/>
</dbReference>
<accession>A0A2J6WHE2</accession>
<dbReference type="SUPFAM" id="SSF52096">
    <property type="entry name" value="ClpP/crotonase"/>
    <property type="match status" value="1"/>
</dbReference>
<gene>
    <name evidence="6" type="primary">sppA</name>
    <name evidence="6" type="ORF">C0186_05940</name>
</gene>
<sequence>MKNKKLKIVLIVIGIIVLLSFFITLMESSVARGKIALINVKGVIVESKTVIDEIKQYRKDPSIRAIVLRVDSPGGAVVPSQEIYEEIKRTISVKPVVVSMGSVAASGGYYISCPATKIIANPGTLTGSIGVLIEIPNIKGLLDKIGVKAEVIKSGKYKDITSPFKTLQSDEKEILQRLIDDVHAQFIKAVSEGRKIPLEKVKKIADGRVFTGIKAKELGLVDEVGDLDYAIKVAAQLGKIKGEPEIVTKKSTLFIELLKSDTESLIKKILPYIQVYYLYSPALQN</sequence>
<dbReference type="Proteomes" id="UP000242288">
    <property type="component" value="Unassembled WGS sequence"/>
</dbReference>
<dbReference type="InterPro" id="IPR029045">
    <property type="entry name" value="ClpP/crotonase-like_dom_sf"/>
</dbReference>
<comment type="caution">
    <text evidence="6">The sequence shown here is derived from an EMBL/GenBank/DDBJ whole genome shotgun (WGS) entry which is preliminary data.</text>
</comment>
<dbReference type="InterPro" id="IPR047272">
    <property type="entry name" value="S49_SppA_C"/>
</dbReference>
<protein>
    <submittedName>
        <fullName evidence="6">Signal peptide peptidase SppA</fullName>
    </submittedName>
</protein>
<dbReference type="Gene3D" id="3.90.226.10">
    <property type="entry name" value="2-enoyl-CoA Hydratase, Chain A, domain 1"/>
    <property type="match status" value="2"/>
</dbReference>
<dbReference type="InterPro" id="IPR004635">
    <property type="entry name" value="Pept_S49_SppA"/>
</dbReference>
<comment type="similarity">
    <text evidence="1">Belongs to the peptidase S49 family.</text>
</comment>